<dbReference type="VEuPathDB" id="MicrosporidiaDB:NBO_1341g0001"/>
<organism evidence="2 3">
    <name type="scientific">Nosema bombycis (strain CQ1 / CVCC 102059)</name>
    <name type="common">Microsporidian parasite</name>
    <name type="synonym">Pebrine of silkworm</name>
    <dbReference type="NCBI Taxonomy" id="578461"/>
    <lineage>
        <taxon>Eukaryota</taxon>
        <taxon>Fungi</taxon>
        <taxon>Fungi incertae sedis</taxon>
        <taxon>Microsporidia</taxon>
        <taxon>Nosematidae</taxon>
        <taxon>Nosema</taxon>
    </lineage>
</organism>
<protein>
    <submittedName>
        <fullName evidence="2">Uncharacterized protein</fullName>
    </submittedName>
</protein>
<proteinExistence type="predicted"/>
<reference evidence="2 3" key="1">
    <citation type="journal article" date="2013" name="BMC Genomics">
        <title>Comparative genomics of parasitic silkworm microsporidia reveal an association between genome expansion and host adaptation.</title>
        <authorList>
            <person name="Pan G."/>
            <person name="Xu J."/>
            <person name="Li T."/>
            <person name="Xia Q."/>
            <person name="Liu S.L."/>
            <person name="Zhang G."/>
            <person name="Li S."/>
            <person name="Li C."/>
            <person name="Liu H."/>
            <person name="Yang L."/>
            <person name="Liu T."/>
            <person name="Zhang X."/>
            <person name="Wu Z."/>
            <person name="Fan W."/>
            <person name="Dang X."/>
            <person name="Xiang H."/>
            <person name="Tao M."/>
            <person name="Li Y."/>
            <person name="Hu J."/>
            <person name="Li Z."/>
            <person name="Lin L."/>
            <person name="Luo J."/>
            <person name="Geng L."/>
            <person name="Wang L."/>
            <person name="Long M."/>
            <person name="Wan Y."/>
            <person name="He N."/>
            <person name="Zhang Z."/>
            <person name="Lu C."/>
            <person name="Keeling P.J."/>
            <person name="Wang J."/>
            <person name="Xiang Z."/>
            <person name="Zhou Z."/>
        </authorList>
    </citation>
    <scope>NUCLEOTIDE SEQUENCE [LARGE SCALE GENOMIC DNA]</scope>
    <source>
        <strain evidence="3">CQ1 / CVCC 102059</strain>
    </source>
</reference>
<evidence type="ECO:0000256" key="1">
    <source>
        <dbReference type="SAM" id="Phobius"/>
    </source>
</evidence>
<keyword evidence="1" id="KW-0472">Membrane</keyword>
<sequence length="207" mass="23803">MINRPNKQHPFRLYKKENVGFEVNQSILYYFRILKQIVLRLKLVNAPSELAENKKIIVFKIDKAFEKKINYLRKDKSIDKNTVVDNKTVIKTTSCIDFYYEPNAISSSDHINQNFEIVENDHPTEKINASAFIKPKFLGLDYPLQHNLSDEIVTSNINVKSLTSAINYVIVGSFIALIISFIIFVVIAVRKRKAKRKQPSSNGLNLA</sequence>
<gene>
    <name evidence="2" type="ORF">NBO_1341g0001</name>
</gene>
<name>R0KKW1_NOSB1</name>
<keyword evidence="3" id="KW-1185">Reference proteome</keyword>
<dbReference type="HOGENOM" id="CLU_1326725_0_0_1"/>
<keyword evidence="1" id="KW-1133">Transmembrane helix</keyword>
<evidence type="ECO:0000313" key="3">
    <source>
        <dbReference type="Proteomes" id="UP000016927"/>
    </source>
</evidence>
<feature type="transmembrane region" description="Helical" evidence="1">
    <location>
        <begin position="165"/>
        <end position="189"/>
    </location>
</feature>
<dbReference type="AlphaFoldDB" id="R0KKW1"/>
<evidence type="ECO:0000313" key="2">
    <source>
        <dbReference type="EMBL" id="EOB11256.1"/>
    </source>
</evidence>
<keyword evidence="1" id="KW-0812">Transmembrane</keyword>
<dbReference type="EMBL" id="KB910248">
    <property type="protein sequence ID" value="EOB11256.1"/>
    <property type="molecule type" value="Genomic_DNA"/>
</dbReference>
<dbReference type="Proteomes" id="UP000016927">
    <property type="component" value="Unassembled WGS sequence"/>
</dbReference>
<accession>R0KKW1</accession>